<evidence type="ECO:0000313" key="2">
    <source>
        <dbReference type="EMBL" id="JAH40745.1"/>
    </source>
</evidence>
<keyword evidence="1" id="KW-0732">Signal</keyword>
<feature type="signal peptide" evidence="1">
    <location>
        <begin position="1"/>
        <end position="21"/>
    </location>
</feature>
<dbReference type="AlphaFoldDB" id="A0A0E9SJB1"/>
<name>A0A0E9SJB1_ANGAN</name>
<reference evidence="2" key="2">
    <citation type="journal article" date="2015" name="Fish Shellfish Immunol.">
        <title>Early steps in the European eel (Anguilla anguilla)-Vibrio vulnificus interaction in the gills: Role of the RtxA13 toxin.</title>
        <authorList>
            <person name="Callol A."/>
            <person name="Pajuelo D."/>
            <person name="Ebbesson L."/>
            <person name="Teles M."/>
            <person name="MacKenzie S."/>
            <person name="Amaro C."/>
        </authorList>
    </citation>
    <scope>NUCLEOTIDE SEQUENCE</scope>
</reference>
<evidence type="ECO:0000256" key="1">
    <source>
        <dbReference type="SAM" id="SignalP"/>
    </source>
</evidence>
<sequence>MYHLGYILFIMQFFFLQFYRTNQTCAVGKNLHENMCGLINAFMKMQINL</sequence>
<accession>A0A0E9SJB1</accession>
<proteinExistence type="predicted"/>
<organism evidence="2">
    <name type="scientific">Anguilla anguilla</name>
    <name type="common">European freshwater eel</name>
    <name type="synonym">Muraena anguilla</name>
    <dbReference type="NCBI Taxonomy" id="7936"/>
    <lineage>
        <taxon>Eukaryota</taxon>
        <taxon>Metazoa</taxon>
        <taxon>Chordata</taxon>
        <taxon>Craniata</taxon>
        <taxon>Vertebrata</taxon>
        <taxon>Euteleostomi</taxon>
        <taxon>Actinopterygii</taxon>
        <taxon>Neopterygii</taxon>
        <taxon>Teleostei</taxon>
        <taxon>Anguilliformes</taxon>
        <taxon>Anguillidae</taxon>
        <taxon>Anguilla</taxon>
    </lineage>
</organism>
<protein>
    <submittedName>
        <fullName evidence="2">Uncharacterized protein</fullName>
    </submittedName>
</protein>
<feature type="chain" id="PRO_5002432438" evidence="1">
    <location>
        <begin position="22"/>
        <end position="49"/>
    </location>
</feature>
<dbReference type="EMBL" id="GBXM01067832">
    <property type="protein sequence ID" value="JAH40745.1"/>
    <property type="molecule type" value="Transcribed_RNA"/>
</dbReference>
<reference evidence="2" key="1">
    <citation type="submission" date="2014-11" db="EMBL/GenBank/DDBJ databases">
        <authorList>
            <person name="Amaro Gonzalez C."/>
        </authorList>
    </citation>
    <scope>NUCLEOTIDE SEQUENCE</scope>
</reference>